<reference evidence="3 4" key="1">
    <citation type="submission" date="2019-12" db="EMBL/GenBank/DDBJ databases">
        <title>Litoreibacter badius sp. nov., a novel bacteriochlorophyll a-containing bacterium in the genus Litoreibacter.</title>
        <authorList>
            <person name="Kanamuro M."/>
            <person name="Takabe Y."/>
            <person name="Mori K."/>
            <person name="Takaichi S."/>
            <person name="Hanada S."/>
        </authorList>
    </citation>
    <scope>NUCLEOTIDE SEQUENCE [LARGE SCALE GENOMIC DNA]</scope>
    <source>
        <strain evidence="3 4">K6</strain>
    </source>
</reference>
<proteinExistence type="predicted"/>
<dbReference type="GO" id="GO:0016491">
    <property type="term" value="F:oxidoreductase activity"/>
    <property type="evidence" value="ECO:0007669"/>
    <property type="project" value="UniProtKB-KW"/>
</dbReference>
<gene>
    <name evidence="3" type="primary">dadA2</name>
    <name evidence="3" type="ORF">KIN_20640</name>
</gene>
<dbReference type="SUPFAM" id="SSF54373">
    <property type="entry name" value="FAD-linked reductases, C-terminal domain"/>
    <property type="match status" value="1"/>
</dbReference>
<keyword evidence="4" id="KW-1185">Reference proteome</keyword>
<dbReference type="Proteomes" id="UP000436822">
    <property type="component" value="Unassembled WGS sequence"/>
</dbReference>
<feature type="domain" description="FAD dependent oxidoreductase" evidence="2">
    <location>
        <begin position="6"/>
        <end position="328"/>
    </location>
</feature>
<dbReference type="GO" id="GO:0005737">
    <property type="term" value="C:cytoplasm"/>
    <property type="evidence" value="ECO:0007669"/>
    <property type="project" value="TreeGrafter"/>
</dbReference>
<dbReference type="Pfam" id="PF01266">
    <property type="entry name" value="DAO"/>
    <property type="match status" value="1"/>
</dbReference>
<accession>A0A6N6JGN0</accession>
<evidence type="ECO:0000313" key="3">
    <source>
        <dbReference type="EMBL" id="GFE64990.1"/>
    </source>
</evidence>
<keyword evidence="1" id="KW-0560">Oxidoreductase</keyword>
<evidence type="ECO:0000256" key="1">
    <source>
        <dbReference type="ARBA" id="ARBA00023002"/>
    </source>
</evidence>
<dbReference type="InterPro" id="IPR006076">
    <property type="entry name" value="FAD-dep_OxRdtase"/>
</dbReference>
<dbReference type="InterPro" id="IPR036188">
    <property type="entry name" value="FAD/NAD-bd_sf"/>
</dbReference>
<dbReference type="Gene3D" id="3.30.9.10">
    <property type="entry name" value="D-Amino Acid Oxidase, subunit A, domain 2"/>
    <property type="match status" value="2"/>
</dbReference>
<sequence>MSRPEVTVFGAGIFGLSVAWSCLQRGAQVTVVDPGGVGAGSSGGIVGALAPHTPENWNEKKQFQFESLIMAEAYWREVAKVSGQNPGYGRLGRLQPVLDDHGLELARKREVSARELWQGQAGWFVEHAEGLGDWAPASPTGWVIRDTLSARLHPRQACAALATAIKRQGGVVVTGGAARGFVVEATGYAGLLSLSDDLGRTMGNGVKGQALLLEYAAPERPQLFADALHIIPHADGTVAVGSTSERGWEAPASTDAQLEAVHARAVAAFPVLQGAPVLERWAGVRPRARTRAPLLGRHPMASDRFIANGGFKIGFGMAPKVGEVMADLILGGVDTIPDAFRVETALG</sequence>
<dbReference type="RefSeq" id="WP_159806576.1">
    <property type="nucleotide sequence ID" value="NZ_BLJE01000002.1"/>
</dbReference>
<dbReference type="Gene3D" id="3.50.50.60">
    <property type="entry name" value="FAD/NAD(P)-binding domain"/>
    <property type="match status" value="2"/>
</dbReference>
<evidence type="ECO:0000259" key="2">
    <source>
        <dbReference type="Pfam" id="PF01266"/>
    </source>
</evidence>
<dbReference type="OrthoDB" id="7818064at2"/>
<protein>
    <submittedName>
        <fullName evidence="3">Oxidoreductase</fullName>
    </submittedName>
</protein>
<dbReference type="PANTHER" id="PTHR13847:SF289">
    <property type="entry name" value="GLYCINE OXIDASE"/>
    <property type="match status" value="1"/>
</dbReference>
<comment type="caution">
    <text evidence="3">The sequence shown here is derived from an EMBL/GenBank/DDBJ whole genome shotgun (WGS) entry which is preliminary data.</text>
</comment>
<dbReference type="PANTHER" id="PTHR13847">
    <property type="entry name" value="SARCOSINE DEHYDROGENASE-RELATED"/>
    <property type="match status" value="1"/>
</dbReference>
<organism evidence="3 4">
    <name type="scientific">Litoreibacter roseus</name>
    <dbReference type="NCBI Taxonomy" id="2601869"/>
    <lineage>
        <taxon>Bacteria</taxon>
        <taxon>Pseudomonadati</taxon>
        <taxon>Pseudomonadota</taxon>
        <taxon>Alphaproteobacteria</taxon>
        <taxon>Rhodobacterales</taxon>
        <taxon>Roseobacteraceae</taxon>
        <taxon>Litoreibacter</taxon>
    </lineage>
</organism>
<dbReference type="EMBL" id="BLJE01000002">
    <property type="protein sequence ID" value="GFE64990.1"/>
    <property type="molecule type" value="Genomic_DNA"/>
</dbReference>
<evidence type="ECO:0000313" key="4">
    <source>
        <dbReference type="Proteomes" id="UP000436822"/>
    </source>
</evidence>
<dbReference type="AlphaFoldDB" id="A0A6N6JGN0"/>
<dbReference type="SUPFAM" id="SSF51971">
    <property type="entry name" value="Nucleotide-binding domain"/>
    <property type="match status" value="1"/>
</dbReference>
<name>A0A6N6JGN0_9RHOB</name>